<protein>
    <recommendedName>
        <fullName evidence="3">Secreted protein</fullName>
    </recommendedName>
</protein>
<organism evidence="1 2">
    <name type="scientific">Cucurbita argyrosperma subsp. sororia</name>
    <dbReference type="NCBI Taxonomy" id="37648"/>
    <lineage>
        <taxon>Eukaryota</taxon>
        <taxon>Viridiplantae</taxon>
        <taxon>Streptophyta</taxon>
        <taxon>Embryophyta</taxon>
        <taxon>Tracheophyta</taxon>
        <taxon>Spermatophyta</taxon>
        <taxon>Magnoliopsida</taxon>
        <taxon>eudicotyledons</taxon>
        <taxon>Gunneridae</taxon>
        <taxon>Pentapetalae</taxon>
        <taxon>rosids</taxon>
        <taxon>fabids</taxon>
        <taxon>Cucurbitales</taxon>
        <taxon>Cucurbitaceae</taxon>
        <taxon>Cucurbiteae</taxon>
        <taxon>Cucurbita</taxon>
    </lineage>
</organism>
<accession>A0AAV6P899</accession>
<evidence type="ECO:0000313" key="2">
    <source>
        <dbReference type="Proteomes" id="UP000685013"/>
    </source>
</evidence>
<proteinExistence type="predicted"/>
<name>A0AAV6P899_9ROSI</name>
<evidence type="ECO:0000313" key="1">
    <source>
        <dbReference type="EMBL" id="KAG6607929.1"/>
    </source>
</evidence>
<comment type="caution">
    <text evidence="1">The sequence shown here is derived from an EMBL/GenBank/DDBJ whole genome shotgun (WGS) entry which is preliminary data.</text>
</comment>
<feature type="non-terminal residue" evidence="1">
    <location>
        <position position="1"/>
    </location>
</feature>
<reference evidence="1 2" key="1">
    <citation type="journal article" date="2021" name="Hortic Res">
        <title>The domestication of Cucurbita argyrosperma as revealed by the genome of its wild relative.</title>
        <authorList>
            <person name="Barrera-Redondo J."/>
            <person name="Sanchez-de la Vega G."/>
            <person name="Aguirre-Liguori J.A."/>
            <person name="Castellanos-Morales G."/>
            <person name="Gutierrez-Guerrero Y.T."/>
            <person name="Aguirre-Dugua X."/>
            <person name="Aguirre-Planter E."/>
            <person name="Tenaillon M.I."/>
            <person name="Lira-Saade R."/>
            <person name="Eguiarte L.E."/>
        </authorList>
    </citation>
    <scope>NUCLEOTIDE SEQUENCE [LARGE SCALE GENOMIC DNA]</scope>
    <source>
        <strain evidence="1">JBR-2021</strain>
    </source>
</reference>
<dbReference type="AlphaFoldDB" id="A0AAV6P899"/>
<dbReference type="Proteomes" id="UP000685013">
    <property type="component" value="Chromosome 1"/>
</dbReference>
<dbReference type="EMBL" id="JAGKQH010000001">
    <property type="protein sequence ID" value="KAG6607929.1"/>
    <property type="molecule type" value="Genomic_DNA"/>
</dbReference>
<evidence type="ECO:0008006" key="3">
    <source>
        <dbReference type="Google" id="ProtNLM"/>
    </source>
</evidence>
<keyword evidence="2" id="KW-1185">Reference proteome</keyword>
<gene>
    <name evidence="1" type="ORF">SDJN03_01271</name>
</gene>
<sequence>MVFVALGVAPSFHLQNHALFRLFTCFSLQSSLEERLLPLDFTLIGVSARLKFLHEQSERVAKVYLGVFLTASCGSVFLRFTLR</sequence>